<dbReference type="OrthoDB" id="9901812at2"/>
<reference evidence="4 5" key="1">
    <citation type="journal article" date="2015" name="Genome Announc.">
        <title>Expanding the biotechnology potential of lactobacilli through comparative genomics of 213 strains and associated genera.</title>
        <authorList>
            <person name="Sun Z."/>
            <person name="Harris H.M."/>
            <person name="McCann A."/>
            <person name="Guo C."/>
            <person name="Argimon S."/>
            <person name="Zhang W."/>
            <person name="Yang X."/>
            <person name="Jeffery I.B."/>
            <person name="Cooney J.C."/>
            <person name="Kagawa T.F."/>
            <person name="Liu W."/>
            <person name="Song Y."/>
            <person name="Salvetti E."/>
            <person name="Wrobel A."/>
            <person name="Rasinkangas P."/>
            <person name="Parkhill J."/>
            <person name="Rea M.C."/>
            <person name="O'Sullivan O."/>
            <person name="Ritari J."/>
            <person name="Douillard F.P."/>
            <person name="Paul Ross R."/>
            <person name="Yang R."/>
            <person name="Briner A.E."/>
            <person name="Felis G.E."/>
            <person name="de Vos W.M."/>
            <person name="Barrangou R."/>
            <person name="Klaenhammer T.R."/>
            <person name="Caufield P.W."/>
            <person name="Cui Y."/>
            <person name="Zhang H."/>
            <person name="O'Toole P.W."/>
        </authorList>
    </citation>
    <scope>NUCLEOTIDE SEQUENCE [LARGE SCALE GENOMIC DNA]</scope>
    <source>
        <strain evidence="4 5">DSM 16991</strain>
    </source>
</reference>
<feature type="signal peptide" evidence="2">
    <location>
        <begin position="1"/>
        <end position="18"/>
    </location>
</feature>
<dbReference type="Gene3D" id="2.60.40.1240">
    <property type="match status" value="1"/>
</dbReference>
<evidence type="ECO:0000313" key="5">
    <source>
        <dbReference type="Proteomes" id="UP000050949"/>
    </source>
</evidence>
<keyword evidence="1 2" id="KW-0732">Signal</keyword>
<dbReference type="Proteomes" id="UP000050949">
    <property type="component" value="Unassembled WGS sequence"/>
</dbReference>
<dbReference type="PATRIC" id="fig|1122147.4.peg.1290"/>
<evidence type="ECO:0000256" key="2">
    <source>
        <dbReference type="SAM" id="SignalP"/>
    </source>
</evidence>
<dbReference type="eggNOG" id="COG3170">
    <property type="taxonomic scope" value="Bacteria"/>
</dbReference>
<dbReference type="PROSITE" id="PS51257">
    <property type="entry name" value="PROKAR_LIPOPROTEIN"/>
    <property type="match status" value="1"/>
</dbReference>
<name>A0A0R1XDS4_9LACO</name>
<evidence type="ECO:0000259" key="3">
    <source>
        <dbReference type="Pfam" id="PF16729"/>
    </source>
</evidence>
<comment type="caution">
    <text evidence="4">The sequence shown here is derived from an EMBL/GenBank/DDBJ whole genome shotgun (WGS) entry which is preliminary data.</text>
</comment>
<feature type="chain" id="PRO_5039580952" description="DUF5067 domain-containing protein" evidence="2">
    <location>
        <begin position="19"/>
        <end position="166"/>
    </location>
</feature>
<sequence length="166" mass="17300">MKKLALIGITLLSAVALGACNSGTTQSGAGNITVTSGFKDDTVKRSGYSVKIDQAKVLKANSKGNESDHAVVAIYYTLKNTSGDTITPDTAFNDTLTVTQGKKTLDPNGVPADKFLTVASTPVKKGKSAQAAMNFTLQDKKTAVKLTARNGAFGKVIGEESIDITK</sequence>
<feature type="domain" description="DUF5067" evidence="3">
    <location>
        <begin position="33"/>
        <end position="149"/>
    </location>
</feature>
<dbReference type="Pfam" id="PF16729">
    <property type="entry name" value="DUF5067"/>
    <property type="match status" value="1"/>
</dbReference>
<evidence type="ECO:0000313" key="4">
    <source>
        <dbReference type="EMBL" id="KRM24876.1"/>
    </source>
</evidence>
<evidence type="ECO:0000256" key="1">
    <source>
        <dbReference type="ARBA" id="ARBA00022729"/>
    </source>
</evidence>
<dbReference type="AlphaFoldDB" id="A0A0R1XDS4"/>
<organism evidence="4 5">
    <name type="scientific">Schleiferilactobacillus harbinensis DSM 16991</name>
    <dbReference type="NCBI Taxonomy" id="1122147"/>
    <lineage>
        <taxon>Bacteria</taxon>
        <taxon>Bacillati</taxon>
        <taxon>Bacillota</taxon>
        <taxon>Bacilli</taxon>
        <taxon>Lactobacillales</taxon>
        <taxon>Lactobacillaceae</taxon>
        <taxon>Schleiferilactobacillus</taxon>
    </lineage>
</organism>
<proteinExistence type="predicted"/>
<dbReference type="InterPro" id="IPR031989">
    <property type="entry name" value="DUF5067"/>
</dbReference>
<dbReference type="EMBL" id="AZFW01000129">
    <property type="protein sequence ID" value="KRM24876.1"/>
    <property type="molecule type" value="Genomic_DNA"/>
</dbReference>
<dbReference type="RefSeq" id="WP_027827736.1">
    <property type="nucleotide sequence ID" value="NZ_AUEH01000006.1"/>
</dbReference>
<gene>
    <name evidence="4" type="ORF">FC91_GL001246</name>
</gene>
<protein>
    <recommendedName>
        <fullName evidence="3">DUF5067 domain-containing protein</fullName>
    </recommendedName>
</protein>
<accession>A0A0R1XDS4</accession>
<dbReference type="InterPro" id="IPR029050">
    <property type="entry name" value="Immunoprotect_excell_Ig-like"/>
</dbReference>